<dbReference type="Proteomes" id="UP000886943">
    <property type="component" value="Unassembled WGS sequence"/>
</dbReference>
<dbReference type="Proteomes" id="UP000464884">
    <property type="component" value="Chromosome"/>
</dbReference>
<organism evidence="4 7">
    <name type="scientific">Bifidobacterium adolescentis</name>
    <dbReference type="NCBI Taxonomy" id="1680"/>
    <lineage>
        <taxon>Bacteria</taxon>
        <taxon>Bacillati</taxon>
        <taxon>Actinomycetota</taxon>
        <taxon>Actinomycetes</taxon>
        <taxon>Bifidobacteriales</taxon>
        <taxon>Bifidobacteriaceae</taxon>
        <taxon>Bifidobacterium</taxon>
    </lineage>
</organism>
<evidence type="ECO:0000313" key="3">
    <source>
        <dbReference type="EMBL" id="OSG88495.1"/>
    </source>
</evidence>
<evidence type="ECO:0000313" key="6">
    <source>
        <dbReference type="Proteomes" id="UP000193377"/>
    </source>
</evidence>
<dbReference type="EMBL" id="CP047129">
    <property type="protein sequence ID" value="QHB63055.1"/>
    <property type="molecule type" value="Genomic_DNA"/>
</dbReference>
<sequence length="45" mass="4334">MRLPKKKAVKAAVAGLAASAMLLTAMPAYAGIGSGGGGVHGEPNI</sequence>
<protein>
    <submittedName>
        <fullName evidence="4">Uncharacterized protein</fullName>
    </submittedName>
</protein>
<proteinExistence type="predicted"/>
<reference evidence="5 8" key="2">
    <citation type="submission" date="2019-12" db="EMBL/GenBank/DDBJ databases">
        <title>Draft Genome Sequence of Bifidobacterium adolescentis ZJ2.</title>
        <authorList>
            <person name="Jin Z."/>
        </authorList>
    </citation>
    <scope>NUCLEOTIDE SEQUENCE [LARGE SCALE GENOMIC DNA]</scope>
    <source>
        <strain evidence="5 8">ZJ2</strain>
    </source>
</reference>
<evidence type="ECO:0000313" key="4">
    <source>
        <dbReference type="EMBL" id="OSG96645.1"/>
    </source>
</evidence>
<feature type="chain" id="PRO_5014250691" evidence="1">
    <location>
        <begin position="31"/>
        <end position="45"/>
    </location>
</feature>
<reference evidence="2" key="3">
    <citation type="submission" date="2021-08" db="EMBL/GenBank/DDBJ databases">
        <title>Draft genome sequence of the GABA producer Bifidobacterium adolescentis 4-2, isolated from healthy human feces.</title>
        <authorList>
            <person name="Altaib H."/>
            <person name="Niwa R."/>
            <person name="Abe M."/>
            <person name="Suzuki T."/>
        </authorList>
    </citation>
    <scope>NUCLEOTIDE SEQUENCE</scope>
    <source>
        <strain evidence="2">4-2</strain>
    </source>
</reference>
<dbReference type="Proteomes" id="UP000193377">
    <property type="component" value="Unassembled WGS sequence"/>
</dbReference>
<dbReference type="RefSeq" id="WP_155511974.1">
    <property type="nucleotide sequence ID" value="NZ_AP031418.1"/>
</dbReference>
<keyword evidence="1" id="KW-0732">Signal</keyword>
<evidence type="ECO:0000313" key="7">
    <source>
        <dbReference type="Proteomes" id="UP000193905"/>
    </source>
</evidence>
<gene>
    <name evidence="4" type="ORF">AL0462_1140</name>
    <name evidence="3" type="ORF">B0487_1417</name>
    <name evidence="2" type="ORF">BIFAD42_04130</name>
    <name evidence="5" type="ORF">F3K97_07240</name>
</gene>
<dbReference type="Proteomes" id="UP000193905">
    <property type="component" value="Unassembled WGS sequence"/>
</dbReference>
<accession>A0A173XS85</accession>
<dbReference type="AlphaFoldDB" id="A0A173XS85"/>
<evidence type="ECO:0000313" key="8">
    <source>
        <dbReference type="Proteomes" id="UP000464884"/>
    </source>
</evidence>
<name>A0A173XS85_BIFAD</name>
<dbReference type="EMBL" id="BPPZ01000002">
    <property type="protein sequence ID" value="GJD13429.1"/>
    <property type="molecule type" value="Genomic_DNA"/>
</dbReference>
<feature type="signal peptide" evidence="1">
    <location>
        <begin position="1"/>
        <end position="30"/>
    </location>
</feature>
<reference evidence="6 7" key="1">
    <citation type="journal article" date="2016" name="Sci. Rep.">
        <title>Evaluation of genetic diversity among strains of the human gut commensal Bifidobacterium adolescentis.</title>
        <authorList>
            <person name="Duranti S."/>
            <person name="Milani C."/>
            <person name="Lugli G.A."/>
            <person name="Mancabelli L."/>
            <person name="Turroni F."/>
            <person name="Ferrario C."/>
            <person name="Mangifesta M."/>
            <person name="Viappiani A."/>
            <person name="Sanchez B."/>
            <person name="Margolles A."/>
            <person name="van Sinderen D."/>
            <person name="Ventura M."/>
        </authorList>
    </citation>
    <scope>NUCLEOTIDE SEQUENCE [LARGE SCALE GENOMIC DNA]</scope>
    <source>
        <strain evidence="3 6">487B</strain>
        <strain evidence="4 7">AL46-2</strain>
    </source>
</reference>
<evidence type="ECO:0000256" key="1">
    <source>
        <dbReference type="SAM" id="SignalP"/>
    </source>
</evidence>
<dbReference type="EMBL" id="LNKD01000001">
    <property type="protein sequence ID" value="OSG88495.1"/>
    <property type="molecule type" value="Genomic_DNA"/>
</dbReference>
<evidence type="ECO:0000313" key="2">
    <source>
        <dbReference type="EMBL" id="GJD13429.1"/>
    </source>
</evidence>
<dbReference type="EMBL" id="LNKH01000007">
    <property type="protein sequence ID" value="OSG96645.1"/>
    <property type="molecule type" value="Genomic_DNA"/>
</dbReference>
<evidence type="ECO:0000313" key="5">
    <source>
        <dbReference type="EMBL" id="QHB63055.1"/>
    </source>
</evidence>